<gene>
    <name evidence="3" type="ORF">FEI13_17095</name>
</gene>
<proteinExistence type="predicted"/>
<organism evidence="3 4">
    <name type="scientific">Halomonas urmiana</name>
    <dbReference type="NCBI Taxonomy" id="490901"/>
    <lineage>
        <taxon>Bacteria</taxon>
        <taxon>Pseudomonadati</taxon>
        <taxon>Pseudomonadota</taxon>
        <taxon>Gammaproteobacteria</taxon>
        <taxon>Oceanospirillales</taxon>
        <taxon>Halomonadaceae</taxon>
        <taxon>Halomonas</taxon>
    </lineage>
</organism>
<feature type="transmembrane region" description="Helical" evidence="2">
    <location>
        <begin position="202"/>
        <end position="223"/>
    </location>
</feature>
<dbReference type="Proteomes" id="UP000306973">
    <property type="component" value="Unassembled WGS sequence"/>
</dbReference>
<name>A0A5R8M929_9GAMM</name>
<dbReference type="RefSeq" id="WP_138182724.1">
    <property type="nucleotide sequence ID" value="NZ_VBUI01000034.1"/>
</dbReference>
<dbReference type="OrthoDB" id="799595at2"/>
<feature type="transmembrane region" description="Helical" evidence="2">
    <location>
        <begin position="243"/>
        <end position="260"/>
    </location>
</feature>
<keyword evidence="2" id="KW-0472">Membrane</keyword>
<feature type="coiled-coil region" evidence="1">
    <location>
        <begin position="98"/>
        <end position="132"/>
    </location>
</feature>
<evidence type="ECO:0000256" key="1">
    <source>
        <dbReference type="SAM" id="Coils"/>
    </source>
</evidence>
<keyword evidence="4" id="KW-1185">Reference proteome</keyword>
<keyword evidence="1" id="KW-0175">Coiled coil</keyword>
<keyword evidence="2" id="KW-1133">Transmembrane helix</keyword>
<protein>
    <submittedName>
        <fullName evidence="3">Uncharacterized protein</fullName>
    </submittedName>
</protein>
<dbReference type="EMBL" id="VBUI01000034">
    <property type="protein sequence ID" value="TLF46071.1"/>
    <property type="molecule type" value="Genomic_DNA"/>
</dbReference>
<comment type="caution">
    <text evidence="3">The sequence shown here is derived from an EMBL/GenBank/DDBJ whole genome shotgun (WGS) entry which is preliminary data.</text>
</comment>
<evidence type="ECO:0000313" key="3">
    <source>
        <dbReference type="EMBL" id="TLF46071.1"/>
    </source>
</evidence>
<sequence>MENDHQKRIKALLSTYRQAIMILFLTTSAMMLSVFVRVRDIQFFGIEIPSYSLPSVIMTGGMLLAVASFLNKYLDKQVSVIETKSVQNKSSEEIHRLIDKQQKEQKGALREIEDLKSQVENLLKHKEKEQASWLGDEEKNELVNSLKKQIAAAASSDYLNEIKLELGKDIDESASSRLEKHFLGTMKRLSNEINELGKRAKVNLIIGSVAALSGVSVFVLFVLEKTSPGAVDTYLITDFAPRISLVIVIEIFAYFFLGLYKSNLSEIKYFHNELTNVESKYLALEEAIALSDEDAQKEIVKEISKTERNFLLKKGESTVATEEKRMALEENRNTIQKLAQNMGSK</sequence>
<keyword evidence="2" id="KW-0812">Transmembrane</keyword>
<accession>A0A5R8M929</accession>
<dbReference type="AlphaFoldDB" id="A0A5R8M929"/>
<feature type="transmembrane region" description="Helical" evidence="2">
    <location>
        <begin position="51"/>
        <end position="70"/>
    </location>
</feature>
<feature type="transmembrane region" description="Helical" evidence="2">
    <location>
        <begin position="20"/>
        <end position="39"/>
    </location>
</feature>
<evidence type="ECO:0000256" key="2">
    <source>
        <dbReference type="SAM" id="Phobius"/>
    </source>
</evidence>
<reference evidence="3 4" key="1">
    <citation type="journal article" date="2007" name="Int. J. Syst. Evol. Microbiol.">
        <title>Halomonas saccharevitans sp. nov., Halomonas arcis sp. nov. and Halomonas subterranea sp. nov., halophilic bacteria isolated from hypersaline environments of China.</title>
        <authorList>
            <person name="Xu X.W."/>
            <person name="Wu Y.H."/>
            <person name="Zhou Z."/>
            <person name="Wang C.S."/>
            <person name="Zhou Y.G."/>
            <person name="Zhang H.B."/>
            <person name="Wang Y."/>
            <person name="Wu M."/>
        </authorList>
    </citation>
    <scope>NUCLEOTIDE SEQUENCE [LARGE SCALE GENOMIC DNA]</scope>
    <source>
        <strain evidence="3 4">TBZ3</strain>
    </source>
</reference>
<evidence type="ECO:0000313" key="4">
    <source>
        <dbReference type="Proteomes" id="UP000306973"/>
    </source>
</evidence>